<proteinExistence type="predicted"/>
<evidence type="ECO:0000313" key="2">
    <source>
        <dbReference type="EMBL" id="TVT97265.1"/>
    </source>
</evidence>
<dbReference type="Proteomes" id="UP000324897">
    <property type="component" value="Unassembled WGS sequence"/>
</dbReference>
<dbReference type="InterPro" id="IPR006566">
    <property type="entry name" value="FBD"/>
</dbReference>
<name>A0A5J9SG76_9POAL</name>
<dbReference type="EMBL" id="RWGY01001046">
    <property type="protein sequence ID" value="TVT97265.1"/>
    <property type="molecule type" value="Genomic_DNA"/>
</dbReference>
<reference evidence="2 3" key="1">
    <citation type="journal article" date="2019" name="Sci. Rep.">
        <title>A high-quality genome of Eragrostis curvula grass provides insights into Poaceae evolution and supports new strategies to enhance forage quality.</title>
        <authorList>
            <person name="Carballo J."/>
            <person name="Santos B.A.C.M."/>
            <person name="Zappacosta D."/>
            <person name="Garbus I."/>
            <person name="Selva J.P."/>
            <person name="Gallo C.A."/>
            <person name="Diaz A."/>
            <person name="Albertini E."/>
            <person name="Caccamo M."/>
            <person name="Echenique V."/>
        </authorList>
    </citation>
    <scope>NUCLEOTIDE SEQUENCE [LARGE SCALE GENOMIC DNA]</scope>
    <source>
        <strain evidence="3">cv. Victoria</strain>
        <tissue evidence="2">Leaf</tissue>
    </source>
</reference>
<dbReference type="InterPro" id="IPR053772">
    <property type="entry name" value="At1g61320/At1g61330-like"/>
</dbReference>
<dbReference type="Gramene" id="TVT97265">
    <property type="protein sequence ID" value="TVT97265"/>
    <property type="gene ID" value="EJB05_57498"/>
</dbReference>
<comment type="caution">
    <text evidence="2">The sequence shown here is derived from an EMBL/GenBank/DDBJ whole genome shotgun (WGS) entry which is preliminary data.</text>
</comment>
<feature type="non-terminal residue" evidence="2">
    <location>
        <position position="96"/>
    </location>
</feature>
<evidence type="ECO:0000313" key="3">
    <source>
        <dbReference type="Proteomes" id="UP000324897"/>
    </source>
</evidence>
<sequence length="96" mass="11108">MVSVSGKDLEELLSNCYNLEWLSIVRCHLYDELKCLCSTIFGRQTIRRLPQHPYNYLKDLLFTGFEGSSDQLEFLLYIVENAPALETLTVDRSAKM</sequence>
<evidence type="ECO:0000259" key="1">
    <source>
        <dbReference type="Pfam" id="PF08387"/>
    </source>
</evidence>
<organism evidence="2 3">
    <name type="scientific">Eragrostis curvula</name>
    <name type="common">weeping love grass</name>
    <dbReference type="NCBI Taxonomy" id="38414"/>
    <lineage>
        <taxon>Eukaryota</taxon>
        <taxon>Viridiplantae</taxon>
        <taxon>Streptophyta</taxon>
        <taxon>Embryophyta</taxon>
        <taxon>Tracheophyta</taxon>
        <taxon>Spermatophyta</taxon>
        <taxon>Magnoliopsida</taxon>
        <taxon>Liliopsida</taxon>
        <taxon>Poales</taxon>
        <taxon>Poaceae</taxon>
        <taxon>PACMAD clade</taxon>
        <taxon>Chloridoideae</taxon>
        <taxon>Eragrostideae</taxon>
        <taxon>Eragrostidinae</taxon>
        <taxon>Eragrostis</taxon>
    </lineage>
</organism>
<dbReference type="Pfam" id="PF08387">
    <property type="entry name" value="FBD"/>
    <property type="match status" value="1"/>
</dbReference>
<accession>A0A5J9SG76</accession>
<dbReference type="OrthoDB" id="904489at2759"/>
<dbReference type="PANTHER" id="PTHR34145">
    <property type="entry name" value="OS02G0105600 PROTEIN"/>
    <property type="match status" value="1"/>
</dbReference>
<dbReference type="AlphaFoldDB" id="A0A5J9SG76"/>
<dbReference type="SUPFAM" id="SSF52047">
    <property type="entry name" value="RNI-like"/>
    <property type="match status" value="1"/>
</dbReference>
<dbReference type="PANTHER" id="PTHR34145:SF57">
    <property type="entry name" value="F-BOX DOMAIN-CONTAINING PROTEIN"/>
    <property type="match status" value="1"/>
</dbReference>
<gene>
    <name evidence="2" type="ORF">EJB05_57498</name>
</gene>
<protein>
    <recommendedName>
        <fullName evidence="1">FBD domain-containing protein</fullName>
    </recommendedName>
</protein>
<feature type="non-terminal residue" evidence="2">
    <location>
        <position position="1"/>
    </location>
</feature>
<feature type="domain" description="FBD" evidence="1">
    <location>
        <begin position="56"/>
        <end position="89"/>
    </location>
</feature>
<keyword evidence="3" id="KW-1185">Reference proteome</keyword>